<dbReference type="PANTHER" id="PTHR43491:SF1">
    <property type="entry name" value="UDP-N-ACETYL-D-MANNOSAMINE DEHYDROGENASE"/>
    <property type="match status" value="1"/>
</dbReference>
<dbReference type="Gene3D" id="3.40.50.720">
    <property type="entry name" value="NAD(P)-binding Rossmann-like Domain"/>
    <property type="match status" value="1"/>
</dbReference>
<dbReference type="SMART" id="SM00984">
    <property type="entry name" value="UDPG_MGDP_dh_C"/>
    <property type="match status" value="1"/>
</dbReference>
<dbReference type="SUPFAM" id="SSF52413">
    <property type="entry name" value="UDP-glucose/GDP-mannose dehydrogenase C-terminal domain"/>
    <property type="match status" value="1"/>
</dbReference>
<sequence>MLLGIAYKGDIDDLRESPALKVWEELEKRGAKVIYHDPYCTTAKWKGNAVESAELTAETISACDAVVVTTWHKHNIDYKLVLDNAKILFDTKNAVMSALGESTLSAANYSRL</sequence>
<dbReference type="GO" id="GO:0047004">
    <property type="term" value="F:UDP-N-acetylglucosamine 6-dehydrogenase activity"/>
    <property type="evidence" value="ECO:0007669"/>
    <property type="project" value="UniProtKB-EC"/>
</dbReference>
<evidence type="ECO:0000259" key="1">
    <source>
        <dbReference type="SMART" id="SM00984"/>
    </source>
</evidence>
<dbReference type="InterPro" id="IPR036220">
    <property type="entry name" value="UDP-Glc/GDP-Man_DH_C_sf"/>
</dbReference>
<organism evidence="2">
    <name type="scientific">bioreactor metagenome</name>
    <dbReference type="NCBI Taxonomy" id="1076179"/>
    <lineage>
        <taxon>unclassified sequences</taxon>
        <taxon>metagenomes</taxon>
        <taxon>ecological metagenomes</taxon>
    </lineage>
</organism>
<keyword evidence="2" id="KW-0560">Oxidoreductase</keyword>
<dbReference type="AlphaFoldDB" id="A0A645DBS3"/>
<dbReference type="InterPro" id="IPR028359">
    <property type="entry name" value="UDP_ManNAc/GlcNAc_DH"/>
</dbReference>
<dbReference type="EC" id="1.1.1.136" evidence="2"/>
<dbReference type="GO" id="GO:0000271">
    <property type="term" value="P:polysaccharide biosynthetic process"/>
    <property type="evidence" value="ECO:0007669"/>
    <property type="project" value="InterPro"/>
</dbReference>
<reference evidence="2" key="1">
    <citation type="submission" date="2019-08" db="EMBL/GenBank/DDBJ databases">
        <authorList>
            <person name="Kucharzyk K."/>
            <person name="Murdoch R.W."/>
            <person name="Higgins S."/>
            <person name="Loffler F."/>
        </authorList>
    </citation>
    <scope>NUCLEOTIDE SEQUENCE</scope>
</reference>
<protein>
    <submittedName>
        <fullName evidence="2">UDP-N-acetyl-D-glucosamine 6-dehydrogenase</fullName>
        <ecNumber evidence="2">1.1.1.136</ecNumber>
    </submittedName>
</protein>
<feature type="domain" description="UDP-glucose/GDP-mannose dehydrogenase C-terminal" evidence="1">
    <location>
        <begin position="1"/>
        <end position="97"/>
    </location>
</feature>
<name>A0A645DBS3_9ZZZZ</name>
<accession>A0A645DBS3</accession>
<dbReference type="InterPro" id="IPR014027">
    <property type="entry name" value="UDP-Glc/GDP-Man_DH_C"/>
</dbReference>
<gene>
    <name evidence="2" type="primary">wbpA_24</name>
    <name evidence="2" type="ORF">SDC9_133760</name>
</gene>
<dbReference type="PANTHER" id="PTHR43491">
    <property type="entry name" value="UDP-N-ACETYL-D-MANNOSAMINE DEHYDROGENASE"/>
    <property type="match status" value="1"/>
</dbReference>
<dbReference type="GO" id="GO:0051287">
    <property type="term" value="F:NAD binding"/>
    <property type="evidence" value="ECO:0007669"/>
    <property type="project" value="InterPro"/>
</dbReference>
<dbReference type="GO" id="GO:0016628">
    <property type="term" value="F:oxidoreductase activity, acting on the CH-CH group of donors, NAD or NADP as acceptor"/>
    <property type="evidence" value="ECO:0007669"/>
    <property type="project" value="InterPro"/>
</dbReference>
<dbReference type="EMBL" id="VSSQ01034655">
    <property type="protein sequence ID" value="MPM86669.1"/>
    <property type="molecule type" value="Genomic_DNA"/>
</dbReference>
<proteinExistence type="predicted"/>
<dbReference type="Pfam" id="PF03720">
    <property type="entry name" value="UDPG_MGDP_dh_C"/>
    <property type="match status" value="1"/>
</dbReference>
<comment type="caution">
    <text evidence="2">The sequence shown here is derived from an EMBL/GenBank/DDBJ whole genome shotgun (WGS) entry which is preliminary data.</text>
</comment>
<evidence type="ECO:0000313" key="2">
    <source>
        <dbReference type="EMBL" id="MPM86669.1"/>
    </source>
</evidence>